<dbReference type="PROSITE" id="PS50041">
    <property type="entry name" value="C_TYPE_LECTIN_2"/>
    <property type="match status" value="1"/>
</dbReference>
<reference evidence="6" key="1">
    <citation type="journal article" date="2008" name="Nat. Genet.">
        <title>The Pristionchus pacificus genome provides a unique perspective on nematode lifestyle and parasitism.</title>
        <authorList>
            <person name="Dieterich C."/>
            <person name="Clifton S.W."/>
            <person name="Schuster L.N."/>
            <person name="Chinwalla A."/>
            <person name="Delehaunty K."/>
            <person name="Dinkelacker I."/>
            <person name="Fulton L."/>
            <person name="Fulton R."/>
            <person name="Godfrey J."/>
            <person name="Minx P."/>
            <person name="Mitreva M."/>
            <person name="Roeseler W."/>
            <person name="Tian H."/>
            <person name="Witte H."/>
            <person name="Yang S.P."/>
            <person name="Wilson R.K."/>
            <person name="Sommer R.J."/>
        </authorList>
    </citation>
    <scope>NUCLEOTIDE SEQUENCE [LARGE SCALE GENOMIC DNA]</scope>
    <source>
        <strain evidence="6">PS312</strain>
    </source>
</reference>
<evidence type="ECO:0000313" key="6">
    <source>
        <dbReference type="Proteomes" id="UP000005239"/>
    </source>
</evidence>
<feature type="compositionally biased region" description="Low complexity" evidence="3">
    <location>
        <begin position="429"/>
        <end position="452"/>
    </location>
</feature>
<name>A0A2A6CE06_PRIPA</name>
<dbReference type="PANTHER" id="PTHR22991">
    <property type="entry name" value="PROTEIN CBG13490"/>
    <property type="match status" value="1"/>
</dbReference>
<protein>
    <submittedName>
        <fullName evidence="5">CUB domain-containing protein</fullName>
    </submittedName>
</protein>
<feature type="region of interest" description="Disordered" evidence="3">
    <location>
        <begin position="428"/>
        <end position="502"/>
    </location>
</feature>
<dbReference type="SUPFAM" id="SSF49854">
    <property type="entry name" value="Spermadhesin, CUB domain"/>
    <property type="match status" value="1"/>
</dbReference>
<evidence type="ECO:0000256" key="3">
    <source>
        <dbReference type="SAM" id="MobiDB-lite"/>
    </source>
</evidence>
<dbReference type="InterPro" id="IPR001304">
    <property type="entry name" value="C-type_lectin-like"/>
</dbReference>
<dbReference type="Pfam" id="PF00059">
    <property type="entry name" value="Lectin_C"/>
    <property type="match status" value="1"/>
</dbReference>
<dbReference type="CDD" id="cd00041">
    <property type="entry name" value="CUB"/>
    <property type="match status" value="1"/>
</dbReference>
<dbReference type="InterPro" id="IPR050976">
    <property type="entry name" value="Snaclec"/>
</dbReference>
<dbReference type="CDD" id="cd00037">
    <property type="entry name" value="CLECT"/>
    <property type="match status" value="1"/>
</dbReference>
<dbReference type="SUPFAM" id="SSF56436">
    <property type="entry name" value="C-type lectin-like"/>
    <property type="match status" value="2"/>
</dbReference>
<accession>A0A8R1U5X8</accession>
<evidence type="ECO:0000313" key="5">
    <source>
        <dbReference type="EnsemblMetazoa" id="PPA04842.1"/>
    </source>
</evidence>
<feature type="compositionally biased region" description="Low complexity" evidence="3">
    <location>
        <begin position="463"/>
        <end position="491"/>
    </location>
</feature>
<evidence type="ECO:0000256" key="4">
    <source>
        <dbReference type="SAM" id="SignalP"/>
    </source>
</evidence>
<accession>A0A2A6CE06</accession>
<dbReference type="OrthoDB" id="441660at2759"/>
<evidence type="ECO:0000256" key="1">
    <source>
        <dbReference type="ARBA" id="ARBA00023157"/>
    </source>
</evidence>
<dbReference type="Pfam" id="PF00431">
    <property type="entry name" value="CUB"/>
    <property type="match status" value="1"/>
</dbReference>
<sequence>MKLIILFAVASLIWACPPDYRLLARGRCFKTLQNRTKDTPANLLKQALTDCGKDGAYPPIIFSEEDNDMFNAVASTVETPEGAAPAKLLLGLVCNQKSRRLEWADDSKVDYRKNGLSVDFDCTKDETVVSEPSKNDWLVVSTTRTDYTYTIMCTTQPPEIPDDPCGDYDRMPDPTGYESVFTPCYKLHLESKSWNAAQSVCNDEKAALARIETDEENSYLWRTAVQSSAVNGVHIGLYQDAAQNWIWVDDDSDAYYDPYVVSGFPIRMSPPGKCGALQTENSKKQWINIDCDNEPLPFFCRRNETAESNVCNTDDLEQEKEIIAPGFPHPNISCEYSLSVSIGQIVELQIDFFEANECCDSLEILEGPIGPHPIATLTGTDLETTVYHTTSSNVMRVNWKPNGAINVRGFKMRYRGIGGTSVASLQPVEATTTEEVTESTSASEASMEHTTSPRIRTTEFVETSTTAITETSTMPSTSTTEEASTLAHSSSLQLRPRRNRLP</sequence>
<gene>
    <name evidence="5" type="primary">WBGene00094396</name>
</gene>
<dbReference type="Gene3D" id="2.60.120.290">
    <property type="entry name" value="Spermadhesin, CUB domain"/>
    <property type="match status" value="1"/>
</dbReference>
<dbReference type="InterPro" id="IPR035914">
    <property type="entry name" value="Sperma_CUB_dom_sf"/>
</dbReference>
<dbReference type="SMART" id="SM00034">
    <property type="entry name" value="CLECT"/>
    <property type="match status" value="2"/>
</dbReference>
<reference evidence="5" key="2">
    <citation type="submission" date="2022-06" db="UniProtKB">
        <authorList>
            <consortium name="EnsemblMetazoa"/>
        </authorList>
    </citation>
    <scope>IDENTIFICATION</scope>
    <source>
        <strain evidence="5">PS312</strain>
    </source>
</reference>
<dbReference type="InterPro" id="IPR000859">
    <property type="entry name" value="CUB_dom"/>
</dbReference>
<evidence type="ECO:0000256" key="2">
    <source>
        <dbReference type="PROSITE-ProRule" id="PRU00059"/>
    </source>
</evidence>
<dbReference type="Proteomes" id="UP000005239">
    <property type="component" value="Unassembled WGS sequence"/>
</dbReference>
<dbReference type="PANTHER" id="PTHR22991:SF40">
    <property type="entry name" value="PROTEIN CBG13490"/>
    <property type="match status" value="1"/>
</dbReference>
<proteinExistence type="predicted"/>
<feature type="chain" id="PRO_5043366100" evidence="4">
    <location>
        <begin position="16"/>
        <end position="502"/>
    </location>
</feature>
<comment type="caution">
    <text evidence="2">Lacks conserved residue(s) required for the propagation of feature annotation.</text>
</comment>
<keyword evidence="4" id="KW-0732">Signal</keyword>
<dbReference type="InterPro" id="IPR016187">
    <property type="entry name" value="CTDL_fold"/>
</dbReference>
<dbReference type="AlphaFoldDB" id="A0A2A6CE06"/>
<dbReference type="SMART" id="SM00042">
    <property type="entry name" value="CUB"/>
    <property type="match status" value="1"/>
</dbReference>
<feature type="signal peptide" evidence="4">
    <location>
        <begin position="1"/>
        <end position="15"/>
    </location>
</feature>
<dbReference type="PROSITE" id="PS01180">
    <property type="entry name" value="CUB"/>
    <property type="match status" value="1"/>
</dbReference>
<dbReference type="EnsemblMetazoa" id="PPA04842.1">
    <property type="protein sequence ID" value="PPA04842.1"/>
    <property type="gene ID" value="WBGene00094396"/>
</dbReference>
<dbReference type="Gene3D" id="3.10.100.10">
    <property type="entry name" value="Mannose-Binding Protein A, subunit A"/>
    <property type="match status" value="2"/>
</dbReference>
<keyword evidence="1" id="KW-1015">Disulfide bond</keyword>
<keyword evidence="6" id="KW-1185">Reference proteome</keyword>
<dbReference type="InterPro" id="IPR016186">
    <property type="entry name" value="C-type_lectin-like/link_sf"/>
</dbReference>
<organism evidence="5 6">
    <name type="scientific">Pristionchus pacificus</name>
    <name type="common">Parasitic nematode worm</name>
    <dbReference type="NCBI Taxonomy" id="54126"/>
    <lineage>
        <taxon>Eukaryota</taxon>
        <taxon>Metazoa</taxon>
        <taxon>Ecdysozoa</taxon>
        <taxon>Nematoda</taxon>
        <taxon>Chromadorea</taxon>
        <taxon>Rhabditida</taxon>
        <taxon>Rhabditina</taxon>
        <taxon>Diplogasteromorpha</taxon>
        <taxon>Diplogasteroidea</taxon>
        <taxon>Neodiplogasteridae</taxon>
        <taxon>Pristionchus</taxon>
    </lineage>
</organism>